<dbReference type="RefSeq" id="WP_323305237.1">
    <property type="nucleotide sequence ID" value="NZ_JAYGHX010000004.1"/>
</dbReference>
<reference evidence="2 3" key="1">
    <citation type="submission" date="2023-12" db="EMBL/GenBank/DDBJ databases">
        <title>Baltic Sea Cyanobacteria.</title>
        <authorList>
            <person name="Delbaje E."/>
            <person name="Fewer D.P."/>
            <person name="Shishido T.K."/>
        </authorList>
    </citation>
    <scope>NUCLEOTIDE SEQUENCE [LARGE SCALE GENOMIC DNA]</scope>
    <source>
        <strain evidence="2 3">UHCC 0139</strain>
    </source>
</reference>
<dbReference type="InterPro" id="IPR036812">
    <property type="entry name" value="NAD(P)_OxRdtase_dom_sf"/>
</dbReference>
<gene>
    <name evidence="2" type="ORF">VB738_07940</name>
</gene>
<sequence>MKTLPFDDGAAMPMLGLGTWNAPPGEVGAAVTAALQLGYRHIDCAAIYGNEAEIGEALAAAIRSGLVKREELWITSKLWNNAHAPEDVAPALERTLADLQLEHLDLYLIHWPVAFRPGVVMPEGADDLVSLETLPIAATWAAMEAAVDGGLCRHIGVSNFGMVTLRSLLGQARIRPAMNQVELHPYLQQKGLFAFCEAHGVHLTGYSPLGTPGLPPQMRPPGQPVLLEDPTITAIATRRGLTPAQVVLGWALQRGTAVIPKSVSPARLAENLAAAEVELAPEDMEAIDGLDRSHRFIDGTFWVKEGGPYTLESLWA</sequence>
<keyword evidence="3" id="KW-1185">Reference proteome</keyword>
<dbReference type="InterPro" id="IPR018170">
    <property type="entry name" value="Aldo/ket_reductase_CS"/>
</dbReference>
<dbReference type="Proteomes" id="UP001304461">
    <property type="component" value="Unassembled WGS sequence"/>
</dbReference>
<dbReference type="CDD" id="cd19123">
    <property type="entry name" value="AKR_AKR3G1"/>
    <property type="match status" value="1"/>
</dbReference>
<comment type="caution">
    <text evidence="2">The sequence shown here is derived from an EMBL/GenBank/DDBJ whole genome shotgun (WGS) entry which is preliminary data.</text>
</comment>
<dbReference type="InterPro" id="IPR023210">
    <property type="entry name" value="NADP_OxRdtase_dom"/>
</dbReference>
<evidence type="ECO:0000313" key="3">
    <source>
        <dbReference type="Proteomes" id="UP001304461"/>
    </source>
</evidence>
<feature type="domain" description="NADP-dependent oxidoreductase" evidence="1">
    <location>
        <begin position="15"/>
        <end position="291"/>
    </location>
</feature>
<dbReference type="SUPFAM" id="SSF51430">
    <property type="entry name" value="NAD(P)-linked oxidoreductase"/>
    <property type="match status" value="1"/>
</dbReference>
<dbReference type="InterPro" id="IPR020471">
    <property type="entry name" value="AKR"/>
</dbReference>
<dbReference type="PROSITE" id="PS00062">
    <property type="entry name" value="ALDOKETO_REDUCTASE_2"/>
    <property type="match status" value="1"/>
</dbReference>
<dbReference type="PRINTS" id="PR00069">
    <property type="entry name" value="ALDKETRDTASE"/>
</dbReference>
<proteinExistence type="predicted"/>
<dbReference type="InterPro" id="IPR044496">
    <property type="entry name" value="AKR3G"/>
</dbReference>
<name>A0ABU5RTW4_9CYAN</name>
<accession>A0ABU5RTW4</accession>
<dbReference type="PROSITE" id="PS00063">
    <property type="entry name" value="ALDOKETO_REDUCTASE_3"/>
    <property type="match status" value="1"/>
</dbReference>
<dbReference type="EMBL" id="JAYGHX010000004">
    <property type="protein sequence ID" value="MEA5391191.1"/>
    <property type="molecule type" value="Genomic_DNA"/>
</dbReference>
<organism evidence="2 3">
    <name type="scientific">Cyanobium gracile UHCC 0139</name>
    <dbReference type="NCBI Taxonomy" id="3110308"/>
    <lineage>
        <taxon>Bacteria</taxon>
        <taxon>Bacillati</taxon>
        <taxon>Cyanobacteriota</taxon>
        <taxon>Cyanophyceae</taxon>
        <taxon>Synechococcales</taxon>
        <taxon>Prochlorococcaceae</taxon>
        <taxon>Cyanobium</taxon>
    </lineage>
</organism>
<dbReference type="PANTHER" id="PTHR11732">
    <property type="entry name" value="ALDO/KETO REDUCTASE"/>
    <property type="match status" value="1"/>
</dbReference>
<evidence type="ECO:0000259" key="1">
    <source>
        <dbReference type="Pfam" id="PF00248"/>
    </source>
</evidence>
<dbReference type="Gene3D" id="3.20.20.100">
    <property type="entry name" value="NADP-dependent oxidoreductase domain"/>
    <property type="match status" value="1"/>
</dbReference>
<dbReference type="PIRSF" id="PIRSF000097">
    <property type="entry name" value="AKR"/>
    <property type="match status" value="1"/>
</dbReference>
<evidence type="ECO:0000313" key="2">
    <source>
        <dbReference type="EMBL" id="MEA5391191.1"/>
    </source>
</evidence>
<dbReference type="PROSITE" id="PS00798">
    <property type="entry name" value="ALDOKETO_REDUCTASE_1"/>
    <property type="match status" value="1"/>
</dbReference>
<protein>
    <submittedName>
        <fullName evidence="2">Aldo/keto reductase</fullName>
    </submittedName>
</protein>
<dbReference type="Pfam" id="PF00248">
    <property type="entry name" value="Aldo_ket_red"/>
    <property type="match status" value="1"/>
</dbReference>